<dbReference type="AlphaFoldDB" id="A0AAV7XDK3"/>
<feature type="region of interest" description="Disordered" evidence="1">
    <location>
        <begin position="1"/>
        <end position="51"/>
    </location>
</feature>
<dbReference type="Proteomes" id="UP001075354">
    <property type="component" value="Chromosome 10"/>
</dbReference>
<feature type="compositionally biased region" description="Basic and acidic residues" evidence="1">
    <location>
        <begin position="86"/>
        <end position="101"/>
    </location>
</feature>
<evidence type="ECO:0000256" key="1">
    <source>
        <dbReference type="SAM" id="MobiDB-lite"/>
    </source>
</evidence>
<accession>A0AAV7XDK3</accession>
<keyword evidence="3" id="KW-1185">Reference proteome</keyword>
<reference evidence="2" key="1">
    <citation type="submission" date="2022-12" db="EMBL/GenBank/DDBJ databases">
        <title>Chromosome-level genome assembly of the bean flower thrips Megalurothrips usitatus.</title>
        <authorList>
            <person name="Ma L."/>
            <person name="Liu Q."/>
            <person name="Li H."/>
            <person name="Cai W."/>
        </authorList>
    </citation>
    <scope>NUCLEOTIDE SEQUENCE</scope>
    <source>
        <strain evidence="2">Cailab_2022a</strain>
    </source>
</reference>
<feature type="region of interest" description="Disordered" evidence="1">
    <location>
        <begin position="247"/>
        <end position="304"/>
    </location>
</feature>
<feature type="region of interest" description="Disordered" evidence="1">
    <location>
        <begin position="74"/>
        <end position="146"/>
    </location>
</feature>
<feature type="compositionally biased region" description="Basic and acidic residues" evidence="1">
    <location>
        <begin position="281"/>
        <end position="290"/>
    </location>
</feature>
<evidence type="ECO:0000313" key="2">
    <source>
        <dbReference type="EMBL" id="KAJ1523742.1"/>
    </source>
</evidence>
<comment type="caution">
    <text evidence="2">The sequence shown here is derived from an EMBL/GenBank/DDBJ whole genome shotgun (WGS) entry which is preliminary data.</text>
</comment>
<feature type="compositionally biased region" description="Pro residues" evidence="1">
    <location>
        <begin position="260"/>
        <end position="280"/>
    </location>
</feature>
<protein>
    <submittedName>
        <fullName evidence="2">Uncharacterized protein</fullName>
    </submittedName>
</protein>
<dbReference type="EMBL" id="JAPTSV010000010">
    <property type="protein sequence ID" value="KAJ1523742.1"/>
    <property type="molecule type" value="Genomic_DNA"/>
</dbReference>
<evidence type="ECO:0000313" key="3">
    <source>
        <dbReference type="Proteomes" id="UP001075354"/>
    </source>
</evidence>
<organism evidence="2 3">
    <name type="scientific">Megalurothrips usitatus</name>
    <name type="common">bean blossom thrips</name>
    <dbReference type="NCBI Taxonomy" id="439358"/>
    <lineage>
        <taxon>Eukaryota</taxon>
        <taxon>Metazoa</taxon>
        <taxon>Ecdysozoa</taxon>
        <taxon>Arthropoda</taxon>
        <taxon>Hexapoda</taxon>
        <taxon>Insecta</taxon>
        <taxon>Pterygota</taxon>
        <taxon>Neoptera</taxon>
        <taxon>Paraneoptera</taxon>
        <taxon>Thysanoptera</taxon>
        <taxon>Terebrantia</taxon>
        <taxon>Thripoidea</taxon>
        <taxon>Thripidae</taxon>
        <taxon>Megalurothrips</taxon>
    </lineage>
</organism>
<proteinExistence type="predicted"/>
<sequence>MGRLSRAHADDSARATAVATTTPSRGGSHRHHPRTDALPPSPCCRSQGRRRQGGLAQRQLVLVVHLPVLQEAAQGADGLHRPPAADAREELREAEVPERAGPHGAGRQAVPHRHPGQDLVPEPQDQVEAADGGGAGAAGRGRQLRGAAEPVPGLRQLPAQLPGPVAGLAARGAAAGQVGAVRGGALLPAAGRRVRGRQHAAEAARLPAVPARHPGADAGAVLLRAAAGAAAGHALAASSSLASLSSYYNSQPPAHFGQHGPPPRTPPRTPSPGEQPPHSPRTPESRHGSVDVEEDSNDSRVGDL</sequence>
<gene>
    <name evidence="2" type="ORF">ONE63_001575</name>
</gene>
<name>A0AAV7XDK3_9NEOP</name>